<evidence type="ECO:0000313" key="2">
    <source>
        <dbReference type="Proteomes" id="UP001487740"/>
    </source>
</evidence>
<gene>
    <name evidence="1" type="ORF">O3P69_006498</name>
</gene>
<reference evidence="1 2" key="1">
    <citation type="submission" date="2023-03" db="EMBL/GenBank/DDBJ databases">
        <title>High-quality genome of Scylla paramamosain provides insights in environmental adaptation.</title>
        <authorList>
            <person name="Zhang L."/>
        </authorList>
    </citation>
    <scope>NUCLEOTIDE SEQUENCE [LARGE SCALE GENOMIC DNA]</scope>
    <source>
        <strain evidence="1">LZ_2023a</strain>
        <tissue evidence="1">Muscle</tissue>
    </source>
</reference>
<protein>
    <submittedName>
        <fullName evidence="1">Uncharacterized protein</fullName>
    </submittedName>
</protein>
<organism evidence="1 2">
    <name type="scientific">Scylla paramamosain</name>
    <name type="common">Mud crab</name>
    <dbReference type="NCBI Taxonomy" id="85552"/>
    <lineage>
        <taxon>Eukaryota</taxon>
        <taxon>Metazoa</taxon>
        <taxon>Ecdysozoa</taxon>
        <taxon>Arthropoda</taxon>
        <taxon>Crustacea</taxon>
        <taxon>Multicrustacea</taxon>
        <taxon>Malacostraca</taxon>
        <taxon>Eumalacostraca</taxon>
        <taxon>Eucarida</taxon>
        <taxon>Decapoda</taxon>
        <taxon>Pleocyemata</taxon>
        <taxon>Brachyura</taxon>
        <taxon>Eubrachyura</taxon>
        <taxon>Portunoidea</taxon>
        <taxon>Portunidae</taxon>
        <taxon>Portuninae</taxon>
        <taxon>Scylla</taxon>
    </lineage>
</organism>
<sequence length="291" mass="31871">MTDEARNGMMEGALPASQPPPCNSCCRCPSYRVSSRFQRYLICLKRNAADARSSTVWRAGHCLPIVPAGGSPTGNNNGRVIRSQGMKRPHEALSPVVARQQSLQVVVMVVVRASAKEVITLKRKEVMDENLKLSWTSGTFRNSSEDLRIQRVKKELQTPSQNLNVHRRAYAHMPHSTSFPRPSLEVCGVSQTHKQTRHGEPERLVPCAPATRSLSGDAVRCHDSGDGPRLLATPRVTTSEILISVCLDLSPVTYYGEGVESAHRISLCVCGLVVVTQSQAATQGNYVSFQP</sequence>
<dbReference type="EMBL" id="JARAKH010000019">
    <property type="protein sequence ID" value="KAK8394331.1"/>
    <property type="molecule type" value="Genomic_DNA"/>
</dbReference>
<name>A0AAW0U493_SCYPA</name>
<comment type="caution">
    <text evidence="1">The sequence shown here is derived from an EMBL/GenBank/DDBJ whole genome shotgun (WGS) entry which is preliminary data.</text>
</comment>
<evidence type="ECO:0000313" key="1">
    <source>
        <dbReference type="EMBL" id="KAK8394331.1"/>
    </source>
</evidence>
<keyword evidence="2" id="KW-1185">Reference proteome</keyword>
<dbReference type="Proteomes" id="UP001487740">
    <property type="component" value="Unassembled WGS sequence"/>
</dbReference>
<accession>A0AAW0U493</accession>
<proteinExistence type="predicted"/>
<dbReference type="AlphaFoldDB" id="A0AAW0U493"/>